<dbReference type="Pfam" id="PF18962">
    <property type="entry name" value="Por_Secre_tail"/>
    <property type="match status" value="1"/>
</dbReference>
<keyword evidence="5" id="KW-1185">Reference proteome</keyword>
<dbReference type="Pfam" id="PF24595">
    <property type="entry name" value="DUF7619"/>
    <property type="match status" value="1"/>
</dbReference>
<name>A0A4Q9Z8X6_9FLAO</name>
<evidence type="ECO:0000256" key="1">
    <source>
        <dbReference type="ARBA" id="ARBA00022729"/>
    </source>
</evidence>
<dbReference type="InterPro" id="IPR003961">
    <property type="entry name" value="FN3_dom"/>
</dbReference>
<dbReference type="PROSITE" id="PS50853">
    <property type="entry name" value="FN3"/>
    <property type="match status" value="1"/>
</dbReference>
<dbReference type="InterPro" id="IPR055353">
    <property type="entry name" value="DUF7619"/>
</dbReference>
<keyword evidence="1 2" id="KW-0732">Signal</keyword>
<feature type="signal peptide" evidence="2">
    <location>
        <begin position="1"/>
        <end position="21"/>
    </location>
</feature>
<dbReference type="Pfam" id="PF01345">
    <property type="entry name" value="DUF11"/>
    <property type="match status" value="1"/>
</dbReference>
<dbReference type="Pfam" id="PF00041">
    <property type="entry name" value="fn3"/>
    <property type="match status" value="1"/>
</dbReference>
<evidence type="ECO:0000313" key="5">
    <source>
        <dbReference type="Proteomes" id="UP000293300"/>
    </source>
</evidence>
<evidence type="ECO:0000256" key="2">
    <source>
        <dbReference type="SAM" id="SignalP"/>
    </source>
</evidence>
<feature type="chain" id="PRO_5020765694" evidence="2">
    <location>
        <begin position="22"/>
        <end position="761"/>
    </location>
</feature>
<dbReference type="InterPro" id="IPR013783">
    <property type="entry name" value="Ig-like_fold"/>
</dbReference>
<feature type="domain" description="Fibronectin type-III" evidence="3">
    <location>
        <begin position="206"/>
        <end position="298"/>
    </location>
</feature>
<dbReference type="InterPro" id="IPR001434">
    <property type="entry name" value="OmcB-like_DUF11"/>
</dbReference>
<dbReference type="InterPro" id="IPR026444">
    <property type="entry name" value="Secre_tail"/>
</dbReference>
<sequence>MKQLLLSLCLGLYSIAGFSQFFEGFENTYGPDLYPTSVWTLSSGNWAFFSNEFGIMEQWKTNNTIPYQGANAAYVSNENIGLNNTGEDYLITPLVDIPMNGQLKFWSRTFFSGNQGTLYQIRVAPMTASQTDIGSYTVLAQFTENELSTTFDVYEEKTINLSAFSGQGIYIAFVRVFTQPTATLGGDCWLLDNVSVEASLTSNCPKPTQLVSSSITPTSAVLNWNETGNATAWEVFVSPPNTPAPLPNTNGYIVSSTIPFVVTGLTPNTCYTYYVRSICSFAQKSDWSGPSNFCTYDCTNNGTCYDNLNLVAFVDSNNNGIKDLNENDFNYGLFTYEINNSGTPTYGYPNNGAYFVFDDNPTNSYSIHFDVASAYTPYFSSSTNYTNIIIPGGGSQILYFPITQLQSYEDLEVTILPSNSPRPGFTYINYIRIKNNGPQNISTATLTFTKASAVSIINVSQSGVTMTPIGFTYTFNNLAPNQTLNILVNMQVPTIPSVNLGDILTNTATVSSLNTDAFPLNNNYSLSQILVGSYDPNDKSESHGGKIGLDTFTDNDYLYYTIQFENTGTANAEFIRIEDTLDASLDESTFEMIRSSHAVNTTLAGNQLTWHFYNINLPPTISQPDQSHGYVFFKIKPKTGYVAGDIIPNSAAIYFDYNPPIVTNTFNTEFFSSLGNSSFAASESFNLYPNPTKHYVKISLNANDKIDELRFYDVSGKMVKSMTTIDALSSDIDVSTLEKGIYFVELKTKSKSKQIKKLIIQ</sequence>
<dbReference type="OrthoDB" id="1110367at2"/>
<evidence type="ECO:0000313" key="4">
    <source>
        <dbReference type="EMBL" id="TBX70617.1"/>
    </source>
</evidence>
<evidence type="ECO:0000259" key="3">
    <source>
        <dbReference type="PROSITE" id="PS50853"/>
    </source>
</evidence>
<dbReference type="AlphaFoldDB" id="A0A4Q9Z8X6"/>
<dbReference type="EMBL" id="SJPE01000002">
    <property type="protein sequence ID" value="TBX70617.1"/>
    <property type="molecule type" value="Genomic_DNA"/>
</dbReference>
<gene>
    <name evidence="4" type="ORF">EZL74_02775</name>
</gene>
<proteinExistence type="predicted"/>
<dbReference type="NCBIfam" id="TIGR04183">
    <property type="entry name" value="Por_Secre_tail"/>
    <property type="match status" value="1"/>
</dbReference>
<dbReference type="NCBIfam" id="NF038128">
    <property type="entry name" value="choice_anch_J"/>
    <property type="match status" value="1"/>
</dbReference>
<organism evidence="4 5">
    <name type="scientific">Flavobacterium silvisoli</name>
    <dbReference type="NCBI Taxonomy" id="2529433"/>
    <lineage>
        <taxon>Bacteria</taxon>
        <taxon>Pseudomonadati</taxon>
        <taxon>Bacteroidota</taxon>
        <taxon>Flavobacteriia</taxon>
        <taxon>Flavobacteriales</taxon>
        <taxon>Flavobacteriaceae</taxon>
        <taxon>Flavobacterium</taxon>
    </lineage>
</organism>
<dbReference type="Gene3D" id="2.60.120.200">
    <property type="match status" value="1"/>
</dbReference>
<protein>
    <submittedName>
        <fullName evidence="4">T9SS type A sorting domain-containing protein</fullName>
    </submittedName>
</protein>
<accession>A0A4Q9Z8X6</accession>
<dbReference type="InterPro" id="IPR036116">
    <property type="entry name" value="FN3_sf"/>
</dbReference>
<dbReference type="SUPFAM" id="SSF49265">
    <property type="entry name" value="Fibronectin type III"/>
    <property type="match status" value="1"/>
</dbReference>
<dbReference type="SMART" id="SM00060">
    <property type="entry name" value="FN3"/>
    <property type="match status" value="1"/>
</dbReference>
<dbReference type="RefSeq" id="WP_131475067.1">
    <property type="nucleotide sequence ID" value="NZ_SJPE01000002.1"/>
</dbReference>
<dbReference type="Proteomes" id="UP000293300">
    <property type="component" value="Unassembled WGS sequence"/>
</dbReference>
<dbReference type="CDD" id="cd00063">
    <property type="entry name" value="FN3"/>
    <property type="match status" value="1"/>
</dbReference>
<comment type="caution">
    <text evidence="4">The sequence shown here is derived from an EMBL/GenBank/DDBJ whole genome shotgun (WGS) entry which is preliminary data.</text>
</comment>
<dbReference type="Gene3D" id="2.60.40.10">
    <property type="entry name" value="Immunoglobulins"/>
    <property type="match status" value="1"/>
</dbReference>
<reference evidence="4 5" key="1">
    <citation type="submission" date="2019-02" db="EMBL/GenBank/DDBJ databases">
        <title>Flavobacterium sp. RD-2-33 isolated from forest soil.</title>
        <authorList>
            <person name="Chaudhary D.K."/>
        </authorList>
    </citation>
    <scope>NUCLEOTIDE SEQUENCE [LARGE SCALE GENOMIC DNA]</scope>
    <source>
        <strain evidence="4 5">RD-2-33</strain>
    </source>
</reference>